<reference evidence="1 2" key="1">
    <citation type="submission" date="2024-01" db="EMBL/GenBank/DDBJ databases">
        <title>Genome assemblies of Stephania.</title>
        <authorList>
            <person name="Yang L."/>
        </authorList>
    </citation>
    <scope>NUCLEOTIDE SEQUENCE [LARGE SCALE GENOMIC DNA]</scope>
    <source>
        <strain evidence="1">JXDWG</strain>
        <tissue evidence="1">Leaf</tissue>
    </source>
</reference>
<accession>A0AAP0EZZ0</accession>
<comment type="caution">
    <text evidence="1">The sequence shown here is derived from an EMBL/GenBank/DDBJ whole genome shotgun (WGS) entry which is preliminary data.</text>
</comment>
<organism evidence="1 2">
    <name type="scientific">Stephania cephalantha</name>
    <dbReference type="NCBI Taxonomy" id="152367"/>
    <lineage>
        <taxon>Eukaryota</taxon>
        <taxon>Viridiplantae</taxon>
        <taxon>Streptophyta</taxon>
        <taxon>Embryophyta</taxon>
        <taxon>Tracheophyta</taxon>
        <taxon>Spermatophyta</taxon>
        <taxon>Magnoliopsida</taxon>
        <taxon>Ranunculales</taxon>
        <taxon>Menispermaceae</taxon>
        <taxon>Menispermoideae</taxon>
        <taxon>Cissampelideae</taxon>
        <taxon>Stephania</taxon>
    </lineage>
</organism>
<dbReference type="AlphaFoldDB" id="A0AAP0EZZ0"/>
<protein>
    <submittedName>
        <fullName evidence="1">Uncharacterized protein</fullName>
    </submittedName>
</protein>
<keyword evidence="2" id="KW-1185">Reference proteome</keyword>
<gene>
    <name evidence="1" type="ORF">Scep_023303</name>
</gene>
<evidence type="ECO:0000313" key="1">
    <source>
        <dbReference type="EMBL" id="KAK9099873.1"/>
    </source>
</evidence>
<dbReference type="Proteomes" id="UP001419268">
    <property type="component" value="Unassembled WGS sequence"/>
</dbReference>
<proteinExistence type="predicted"/>
<evidence type="ECO:0000313" key="2">
    <source>
        <dbReference type="Proteomes" id="UP001419268"/>
    </source>
</evidence>
<name>A0AAP0EZZ0_9MAGN</name>
<sequence length="72" mass="8579">MTTRKSQQGRRRLPQGKMSSWIWRVLREDVLNLSVSDDPRSTTCSNSLETRELEAFLFINLEFISYFYVNFI</sequence>
<dbReference type="EMBL" id="JBBNAG010000010">
    <property type="protein sequence ID" value="KAK9099873.1"/>
    <property type="molecule type" value="Genomic_DNA"/>
</dbReference>